<evidence type="ECO:0000256" key="1">
    <source>
        <dbReference type="SAM" id="MobiDB-lite"/>
    </source>
</evidence>
<evidence type="ECO:0000259" key="2">
    <source>
        <dbReference type="PROSITE" id="PS50948"/>
    </source>
</evidence>
<feature type="compositionally biased region" description="Basic and acidic residues" evidence="1">
    <location>
        <begin position="155"/>
        <end position="215"/>
    </location>
</feature>
<comment type="caution">
    <text evidence="3">The sequence shown here is derived from an EMBL/GenBank/DDBJ whole genome shotgun (WGS) entry which is preliminary data.</text>
</comment>
<gene>
    <name evidence="3" type="ORF">MEDL_28319</name>
</gene>
<dbReference type="OrthoDB" id="6136865at2759"/>
<evidence type="ECO:0000313" key="4">
    <source>
        <dbReference type="Proteomes" id="UP000683360"/>
    </source>
</evidence>
<dbReference type="AlphaFoldDB" id="A0A8S3S7Z5"/>
<evidence type="ECO:0000313" key="3">
    <source>
        <dbReference type="EMBL" id="CAG2214513.1"/>
    </source>
</evidence>
<sequence>MLQFKYCYQISALIFLSKSIFGQICQSGALRVSPDKSGERLNGSVYVTFHNYGPNSCFDECIRRPRCHSFNYNMDSFHCEINEKPSREVFVSESRYEYVYISPYRKTSRDPCTSDCAEGEICITLYNGMCTCLVDDDDTIRVTTQEQTTQSGATTEEKTTQSEKTTEEKTTQSEKTTEEKTTQSEKTTEEKTTQSEKTTEEKTTQSEKTTEEKTTQSRPTTESTTNTSSKTVSVSTDDQATTTDQDTTKLQDTTAQQVTTEQQTSADFTATKPTTNNNMTEKSTDTLSTTTLESTTA</sequence>
<protein>
    <recommendedName>
        <fullName evidence="2">Apple domain-containing protein</fullName>
    </recommendedName>
</protein>
<feature type="region of interest" description="Disordered" evidence="1">
    <location>
        <begin position="144"/>
        <end position="297"/>
    </location>
</feature>
<dbReference type="InterPro" id="IPR003609">
    <property type="entry name" value="Pan_app"/>
</dbReference>
<dbReference type="EMBL" id="CAJPWZ010001411">
    <property type="protein sequence ID" value="CAG2214513.1"/>
    <property type="molecule type" value="Genomic_DNA"/>
</dbReference>
<reference evidence="3" key="1">
    <citation type="submission" date="2021-03" db="EMBL/GenBank/DDBJ databases">
        <authorList>
            <person name="Bekaert M."/>
        </authorList>
    </citation>
    <scope>NUCLEOTIDE SEQUENCE</scope>
</reference>
<proteinExistence type="predicted"/>
<organism evidence="3 4">
    <name type="scientific">Mytilus edulis</name>
    <name type="common">Blue mussel</name>
    <dbReference type="NCBI Taxonomy" id="6550"/>
    <lineage>
        <taxon>Eukaryota</taxon>
        <taxon>Metazoa</taxon>
        <taxon>Spiralia</taxon>
        <taxon>Lophotrochozoa</taxon>
        <taxon>Mollusca</taxon>
        <taxon>Bivalvia</taxon>
        <taxon>Autobranchia</taxon>
        <taxon>Pteriomorphia</taxon>
        <taxon>Mytilida</taxon>
        <taxon>Mytiloidea</taxon>
        <taxon>Mytilidae</taxon>
        <taxon>Mytilinae</taxon>
        <taxon>Mytilus</taxon>
    </lineage>
</organism>
<feature type="domain" description="Apple" evidence="2">
    <location>
        <begin position="25"/>
        <end position="108"/>
    </location>
</feature>
<feature type="compositionally biased region" description="Polar residues" evidence="1">
    <location>
        <begin position="265"/>
        <end position="279"/>
    </location>
</feature>
<feature type="compositionally biased region" description="Polar residues" evidence="1">
    <location>
        <begin position="144"/>
        <end position="153"/>
    </location>
</feature>
<name>A0A8S3S7Z5_MYTED</name>
<dbReference type="Proteomes" id="UP000683360">
    <property type="component" value="Unassembled WGS sequence"/>
</dbReference>
<dbReference type="Pfam" id="PF00024">
    <property type="entry name" value="PAN_1"/>
    <property type="match status" value="1"/>
</dbReference>
<keyword evidence="4" id="KW-1185">Reference proteome</keyword>
<dbReference type="PROSITE" id="PS50948">
    <property type="entry name" value="PAN"/>
    <property type="match status" value="1"/>
</dbReference>
<feature type="compositionally biased region" description="Low complexity" evidence="1">
    <location>
        <begin position="216"/>
        <end position="264"/>
    </location>
</feature>
<dbReference type="SUPFAM" id="SSF57414">
    <property type="entry name" value="Hairpin loop containing domain-like"/>
    <property type="match status" value="1"/>
</dbReference>
<accession>A0A8S3S7Z5</accession>
<feature type="compositionally biased region" description="Low complexity" evidence="1">
    <location>
        <begin position="285"/>
        <end position="297"/>
    </location>
</feature>